<dbReference type="Gene3D" id="3.30.160.60">
    <property type="entry name" value="Classic Zinc Finger"/>
    <property type="match status" value="7"/>
</dbReference>
<accession>A0A6J1S879</accession>
<dbReference type="InterPro" id="IPR050589">
    <property type="entry name" value="Ikaros_C2H2-ZF"/>
</dbReference>
<dbReference type="GO" id="GO:0006357">
    <property type="term" value="P:regulation of transcription by RNA polymerase II"/>
    <property type="evidence" value="ECO:0007669"/>
    <property type="project" value="TreeGrafter"/>
</dbReference>
<dbReference type="InterPro" id="IPR036236">
    <property type="entry name" value="Znf_C2H2_sf"/>
</dbReference>
<evidence type="ECO:0000256" key="7">
    <source>
        <dbReference type="ARBA" id="ARBA00023125"/>
    </source>
</evidence>
<keyword evidence="3" id="KW-0677">Repeat</keyword>
<evidence type="ECO:0000313" key="13">
    <source>
        <dbReference type="Proteomes" id="UP000504606"/>
    </source>
</evidence>
<comment type="subcellular location">
    <subcellularLocation>
        <location evidence="1">Nucleus</location>
    </subcellularLocation>
</comment>
<feature type="domain" description="C2H2-type" evidence="12">
    <location>
        <begin position="198"/>
        <end position="225"/>
    </location>
</feature>
<keyword evidence="2" id="KW-0479">Metal-binding</keyword>
<dbReference type="PANTHER" id="PTHR24404:SF114">
    <property type="entry name" value="KLUMPFUSS, ISOFORM B-RELATED"/>
    <property type="match status" value="1"/>
</dbReference>
<dbReference type="FunFam" id="3.30.160.60:FF:000446">
    <property type="entry name" value="Zinc finger protein"/>
    <property type="match status" value="1"/>
</dbReference>
<feature type="domain" description="C2H2-type" evidence="12">
    <location>
        <begin position="49"/>
        <end position="76"/>
    </location>
</feature>
<dbReference type="SUPFAM" id="SSF57667">
    <property type="entry name" value="beta-beta-alpha zinc fingers"/>
    <property type="match status" value="4"/>
</dbReference>
<dbReference type="GO" id="GO:0048598">
    <property type="term" value="P:embryonic morphogenesis"/>
    <property type="evidence" value="ECO:0007669"/>
    <property type="project" value="UniProtKB-ARBA"/>
</dbReference>
<evidence type="ECO:0000256" key="5">
    <source>
        <dbReference type="ARBA" id="ARBA00022833"/>
    </source>
</evidence>
<dbReference type="Proteomes" id="UP000504606">
    <property type="component" value="Unplaced"/>
</dbReference>
<sequence>METLKRSKRKRAPKQSLTDDFDYDAPKTVKKLKRKKQPQCTSENLSGLYQCDHCPLSFQNEELLFKHEEVHFETEHVNVCGDCGLVFASKMSLHAHKRVKHKEKLSSKGPRFKCQVCDKMFLHKSGLRTHLTIHTGEKPFKCDVCGLEFRLNSSLQRHMCKEHFSYKPFKCDQCGKDFSHNSDLMHHVRSVHAKERLFVCQICHEKFTTNVVLMRHINIHFELKLNECKVCGAKFSHSGSLYNHMKVHSEERAYQCPTCGKSYKLKSHLKNHSCKVNSRHPRKDTSLGSSSKKGSIDVNDVESEKSPKIGAHHESVFRQEFKLQVRYP</sequence>
<dbReference type="FunFam" id="3.30.160.60:FF:002061">
    <property type="entry name" value="Uncharacterized protein"/>
    <property type="match status" value="1"/>
</dbReference>
<organism evidence="13 14">
    <name type="scientific">Frankliniella occidentalis</name>
    <name type="common">Western flower thrips</name>
    <name type="synonym">Euthrips occidentalis</name>
    <dbReference type="NCBI Taxonomy" id="133901"/>
    <lineage>
        <taxon>Eukaryota</taxon>
        <taxon>Metazoa</taxon>
        <taxon>Ecdysozoa</taxon>
        <taxon>Arthropoda</taxon>
        <taxon>Hexapoda</taxon>
        <taxon>Insecta</taxon>
        <taxon>Pterygota</taxon>
        <taxon>Neoptera</taxon>
        <taxon>Paraneoptera</taxon>
        <taxon>Thysanoptera</taxon>
        <taxon>Terebrantia</taxon>
        <taxon>Thripoidea</taxon>
        <taxon>Thripidae</taxon>
        <taxon>Frankliniella</taxon>
    </lineage>
</organism>
<feature type="compositionally biased region" description="Basic residues" evidence="11">
    <location>
        <begin position="1"/>
        <end position="13"/>
    </location>
</feature>
<keyword evidence="5" id="KW-0862">Zinc</keyword>
<protein>
    <submittedName>
        <fullName evidence="14">Zinc finger protein 239-like</fullName>
    </submittedName>
</protein>
<gene>
    <name evidence="14" type="primary">LOC113205431</name>
</gene>
<evidence type="ECO:0000256" key="8">
    <source>
        <dbReference type="ARBA" id="ARBA00023163"/>
    </source>
</evidence>
<dbReference type="GeneID" id="113205431"/>
<evidence type="ECO:0000256" key="10">
    <source>
        <dbReference type="PROSITE-ProRule" id="PRU00042"/>
    </source>
</evidence>
<dbReference type="PROSITE" id="PS50157">
    <property type="entry name" value="ZINC_FINGER_C2H2_2"/>
    <property type="match status" value="8"/>
</dbReference>
<feature type="domain" description="C2H2-type" evidence="12">
    <location>
        <begin position="112"/>
        <end position="139"/>
    </location>
</feature>
<evidence type="ECO:0000256" key="4">
    <source>
        <dbReference type="ARBA" id="ARBA00022771"/>
    </source>
</evidence>
<dbReference type="GO" id="GO:0008270">
    <property type="term" value="F:zinc ion binding"/>
    <property type="evidence" value="ECO:0007669"/>
    <property type="project" value="UniProtKB-KW"/>
</dbReference>
<feature type="domain" description="C2H2-type" evidence="12">
    <location>
        <begin position="254"/>
        <end position="285"/>
    </location>
</feature>
<evidence type="ECO:0000256" key="11">
    <source>
        <dbReference type="SAM" id="MobiDB-lite"/>
    </source>
</evidence>
<keyword evidence="7" id="KW-0238">DNA-binding</keyword>
<dbReference type="GO" id="GO:0000978">
    <property type="term" value="F:RNA polymerase II cis-regulatory region sequence-specific DNA binding"/>
    <property type="evidence" value="ECO:0007669"/>
    <property type="project" value="TreeGrafter"/>
</dbReference>
<evidence type="ECO:0000256" key="3">
    <source>
        <dbReference type="ARBA" id="ARBA00022737"/>
    </source>
</evidence>
<dbReference type="GO" id="GO:0003700">
    <property type="term" value="F:DNA-binding transcription factor activity"/>
    <property type="evidence" value="ECO:0007669"/>
    <property type="project" value="TreeGrafter"/>
</dbReference>
<evidence type="ECO:0000256" key="6">
    <source>
        <dbReference type="ARBA" id="ARBA00023015"/>
    </source>
</evidence>
<name>A0A6J1S879_FRAOC</name>
<feature type="domain" description="C2H2-type" evidence="12">
    <location>
        <begin position="78"/>
        <end position="106"/>
    </location>
</feature>
<evidence type="ECO:0000256" key="9">
    <source>
        <dbReference type="ARBA" id="ARBA00023242"/>
    </source>
</evidence>
<dbReference type="PANTHER" id="PTHR24404">
    <property type="entry name" value="ZINC FINGER PROTEIN"/>
    <property type="match status" value="1"/>
</dbReference>
<dbReference type="Pfam" id="PF00096">
    <property type="entry name" value="zf-C2H2"/>
    <property type="match status" value="8"/>
</dbReference>
<feature type="region of interest" description="Disordered" evidence="11">
    <location>
        <begin position="272"/>
        <end position="313"/>
    </location>
</feature>
<keyword evidence="8" id="KW-0804">Transcription</keyword>
<dbReference type="FunFam" id="3.30.160.60:FF:000100">
    <property type="entry name" value="Zinc finger 45-like"/>
    <property type="match status" value="1"/>
</dbReference>
<feature type="compositionally biased region" description="Basic residues" evidence="11">
    <location>
        <begin position="272"/>
        <end position="282"/>
    </location>
</feature>
<evidence type="ECO:0000256" key="1">
    <source>
        <dbReference type="ARBA" id="ARBA00004123"/>
    </source>
</evidence>
<dbReference type="PROSITE" id="PS00028">
    <property type="entry name" value="ZINC_FINGER_C2H2_1"/>
    <property type="match status" value="6"/>
</dbReference>
<keyword evidence="6" id="KW-0805">Transcription regulation</keyword>
<dbReference type="KEGG" id="foc:113205431"/>
<dbReference type="InterPro" id="IPR013087">
    <property type="entry name" value="Znf_C2H2_type"/>
</dbReference>
<keyword evidence="13" id="KW-1185">Reference proteome</keyword>
<dbReference type="FunFam" id="3.30.160.60:FF:000624">
    <property type="entry name" value="zinc finger protein 697"/>
    <property type="match status" value="1"/>
</dbReference>
<evidence type="ECO:0000313" key="14">
    <source>
        <dbReference type="RefSeq" id="XP_026276848.1"/>
    </source>
</evidence>
<dbReference type="SMART" id="SM00355">
    <property type="entry name" value="ZnF_C2H2"/>
    <property type="match status" value="8"/>
</dbReference>
<feature type="domain" description="C2H2-type" evidence="12">
    <location>
        <begin position="226"/>
        <end position="253"/>
    </location>
</feature>
<keyword evidence="4 10" id="KW-0863">Zinc-finger</keyword>
<dbReference type="GO" id="GO:0005634">
    <property type="term" value="C:nucleus"/>
    <property type="evidence" value="ECO:0007669"/>
    <property type="project" value="UniProtKB-SubCell"/>
</dbReference>
<reference evidence="14" key="1">
    <citation type="submission" date="2025-08" db="UniProtKB">
        <authorList>
            <consortium name="RefSeq"/>
        </authorList>
    </citation>
    <scope>IDENTIFICATION</scope>
    <source>
        <tissue evidence="14">Whole organism</tissue>
    </source>
</reference>
<dbReference type="AlphaFoldDB" id="A0A6J1S879"/>
<dbReference type="FunFam" id="3.30.160.60:FF:000325">
    <property type="entry name" value="ZFP90 zinc finger protein"/>
    <property type="match status" value="1"/>
</dbReference>
<evidence type="ECO:0000256" key="2">
    <source>
        <dbReference type="ARBA" id="ARBA00022723"/>
    </source>
</evidence>
<keyword evidence="9" id="KW-0539">Nucleus</keyword>
<feature type="domain" description="C2H2-type" evidence="12">
    <location>
        <begin position="169"/>
        <end position="197"/>
    </location>
</feature>
<proteinExistence type="predicted"/>
<evidence type="ECO:0000259" key="12">
    <source>
        <dbReference type="PROSITE" id="PS50157"/>
    </source>
</evidence>
<feature type="domain" description="C2H2-type" evidence="12">
    <location>
        <begin position="140"/>
        <end position="168"/>
    </location>
</feature>
<dbReference type="RefSeq" id="XP_026276848.1">
    <property type="nucleotide sequence ID" value="XM_026421063.2"/>
</dbReference>
<feature type="region of interest" description="Disordered" evidence="11">
    <location>
        <begin position="1"/>
        <end position="22"/>
    </location>
</feature>
<dbReference type="OrthoDB" id="6077919at2759"/>
<feature type="compositionally biased region" description="Basic and acidic residues" evidence="11">
    <location>
        <begin position="302"/>
        <end position="313"/>
    </location>
</feature>